<sequence>IGKARPPRVPWCQSCCARSLPPAGRTPNPQNDADLRRQFPPWGADEAAGNRTSGIIPSIEMGCWTEEAKLRHQGRGFYEKMRALWPPAVG</sequence>
<protein>
    <submittedName>
        <fullName evidence="1">Uncharacterized protein</fullName>
    </submittedName>
</protein>
<proteinExistence type="predicted"/>
<dbReference type="Ensembl" id="ENSOART00020025618.2">
    <property type="protein sequence ID" value="ENSOARP00020021236.2"/>
    <property type="gene ID" value="ENSOARG00020016717.2"/>
</dbReference>
<name>A0AC11C032_SHEEP</name>
<accession>A0AC11C032</accession>
<organism evidence="1">
    <name type="scientific">Ovis aries</name>
    <name type="common">Sheep</name>
    <dbReference type="NCBI Taxonomy" id="9940"/>
    <lineage>
        <taxon>Eukaryota</taxon>
        <taxon>Metazoa</taxon>
        <taxon>Chordata</taxon>
        <taxon>Craniata</taxon>
        <taxon>Vertebrata</taxon>
        <taxon>Euteleostomi</taxon>
        <taxon>Mammalia</taxon>
        <taxon>Eutheria</taxon>
        <taxon>Laurasiatheria</taxon>
        <taxon>Artiodactyla</taxon>
        <taxon>Ruminantia</taxon>
        <taxon>Pecora</taxon>
        <taxon>Bovidae</taxon>
        <taxon>Caprinae</taxon>
        <taxon>Ovis</taxon>
    </lineage>
</organism>
<reference evidence="1" key="2">
    <citation type="submission" date="2025-08" db="UniProtKB">
        <authorList>
            <consortium name="Ensembl"/>
        </authorList>
    </citation>
    <scope>IDENTIFICATION</scope>
</reference>
<reference evidence="1" key="3">
    <citation type="submission" date="2025-09" db="UniProtKB">
        <authorList>
            <consortium name="Ensembl"/>
        </authorList>
    </citation>
    <scope>IDENTIFICATION</scope>
</reference>
<evidence type="ECO:0000313" key="1">
    <source>
        <dbReference type="Ensembl" id="ENSOARP00020021236.2"/>
    </source>
</evidence>
<reference evidence="1" key="1">
    <citation type="submission" date="2020-11" db="EMBL/GenBank/DDBJ databases">
        <authorList>
            <person name="Davenport K.M."/>
            <person name="Bickhart D.M."/>
            <person name="Smith T.P.L."/>
            <person name="Murdoch B.M."/>
            <person name="Rosen B.D."/>
        </authorList>
    </citation>
    <scope>NUCLEOTIDE SEQUENCE [LARGE SCALE GENOMIC DNA]</scope>
    <source>
        <strain evidence="1">OAR_USU_Benz2616</strain>
    </source>
</reference>